<gene>
    <name evidence="2" type="ORF">PSYICH_LOCUS4245</name>
</gene>
<dbReference type="AlphaFoldDB" id="A0A9P0GBB5"/>
<dbReference type="EMBL" id="OV651826">
    <property type="protein sequence ID" value="CAH1103327.1"/>
    <property type="molecule type" value="Genomic_DNA"/>
</dbReference>
<evidence type="ECO:0000313" key="2">
    <source>
        <dbReference type="EMBL" id="CAH1103327.1"/>
    </source>
</evidence>
<keyword evidence="3" id="KW-1185">Reference proteome</keyword>
<reference evidence="2" key="1">
    <citation type="submission" date="2022-01" db="EMBL/GenBank/DDBJ databases">
        <authorList>
            <person name="King R."/>
        </authorList>
    </citation>
    <scope>NUCLEOTIDE SEQUENCE</scope>
</reference>
<evidence type="ECO:0000256" key="1">
    <source>
        <dbReference type="SAM" id="MobiDB-lite"/>
    </source>
</evidence>
<dbReference type="Proteomes" id="UP001153636">
    <property type="component" value="Chromosome 14"/>
</dbReference>
<protein>
    <submittedName>
        <fullName evidence="2">Uncharacterized protein</fullName>
    </submittedName>
</protein>
<feature type="region of interest" description="Disordered" evidence="1">
    <location>
        <begin position="1"/>
        <end position="25"/>
    </location>
</feature>
<name>A0A9P0GBB5_9CUCU</name>
<evidence type="ECO:0000313" key="3">
    <source>
        <dbReference type="Proteomes" id="UP001153636"/>
    </source>
</evidence>
<feature type="compositionally biased region" description="Basic and acidic residues" evidence="1">
    <location>
        <begin position="1"/>
        <end position="11"/>
    </location>
</feature>
<organism evidence="2 3">
    <name type="scientific">Psylliodes chrysocephalus</name>
    <dbReference type="NCBI Taxonomy" id="3402493"/>
    <lineage>
        <taxon>Eukaryota</taxon>
        <taxon>Metazoa</taxon>
        <taxon>Ecdysozoa</taxon>
        <taxon>Arthropoda</taxon>
        <taxon>Hexapoda</taxon>
        <taxon>Insecta</taxon>
        <taxon>Pterygota</taxon>
        <taxon>Neoptera</taxon>
        <taxon>Endopterygota</taxon>
        <taxon>Coleoptera</taxon>
        <taxon>Polyphaga</taxon>
        <taxon>Cucujiformia</taxon>
        <taxon>Chrysomeloidea</taxon>
        <taxon>Chrysomelidae</taxon>
        <taxon>Galerucinae</taxon>
        <taxon>Alticini</taxon>
        <taxon>Psylliodes</taxon>
    </lineage>
</organism>
<accession>A0A9P0GBB5</accession>
<proteinExistence type="predicted"/>
<dbReference type="OrthoDB" id="10012075at2759"/>
<sequence>MTVIESLHDFSVENSGKRNHSRNFNKEDRTKVVMVSSSDRETVKAGPAYDSGVELFTPPTPQNSAMMWKNSNVNSRYKELVTESNDSFEVCEECNNLLGKSKGIRRNLEQIWHQPPQEFKLVSIADSRATSHYLC</sequence>